<dbReference type="CDD" id="cd19357">
    <property type="entry name" value="TenA_E_At3g16990-like"/>
    <property type="match status" value="1"/>
</dbReference>
<comment type="caution">
    <text evidence="1">The sequence shown here is derived from an EMBL/GenBank/DDBJ whole genome shotgun (WGS) entry which is preliminary data.</text>
</comment>
<accession>A0A2A9P4Z8</accession>
<reference evidence="1 2" key="1">
    <citation type="journal article" date="2015" name="BMC Genomics">
        <title>Gene expression during zombie ant biting behavior reflects the complexity underlying fungal parasitic behavioral manipulation.</title>
        <authorList>
            <person name="de Bekker C."/>
            <person name="Ohm R.A."/>
            <person name="Loreto R.G."/>
            <person name="Sebastian A."/>
            <person name="Albert I."/>
            <person name="Merrow M."/>
            <person name="Brachmann A."/>
            <person name="Hughes D.P."/>
        </authorList>
    </citation>
    <scope>NUCLEOTIDE SEQUENCE [LARGE SCALE GENOMIC DNA]</scope>
    <source>
        <strain evidence="1 2">SC16a</strain>
    </source>
</reference>
<dbReference type="Gene3D" id="1.20.910.10">
    <property type="entry name" value="Heme oxygenase-like"/>
    <property type="match status" value="1"/>
</dbReference>
<reference evidence="1 2" key="2">
    <citation type="journal article" date="2017" name="Sci. Rep.">
        <title>Ant-infecting Ophiocordyceps genomes reveal a high diversity of potential behavioral manipulation genes and a possible major role for enterotoxins.</title>
        <authorList>
            <person name="de Bekker C."/>
            <person name="Ohm R.A."/>
            <person name="Evans H.C."/>
            <person name="Brachmann A."/>
            <person name="Hughes D.P."/>
        </authorList>
    </citation>
    <scope>NUCLEOTIDE SEQUENCE [LARGE SCALE GENOMIC DNA]</scope>
    <source>
        <strain evidence="1 2">SC16a</strain>
    </source>
</reference>
<dbReference type="InterPro" id="IPR053261">
    <property type="entry name" value="Polyketide-peptide_reg"/>
</dbReference>
<evidence type="ECO:0000313" key="1">
    <source>
        <dbReference type="EMBL" id="PFH55963.1"/>
    </source>
</evidence>
<name>A0A2A9P4Z8_OPHUN</name>
<sequence>MNPPFTSTLLDSDRIGYQRATRPVFIRRASRGQVPKSVLGRWLANDRLYVHAYVGAIGRVLGSLELPDGVVGRETVNTRLFSWLVDALVGLRREEGFFLDAASEWDIDISVLDTDDDGRVPKAEKLPGLRQFEVIFAALAPPSPTAPLPWWEAAVVFFGTERCYLDAWTFARDELKGDGQGDADGGALRRALIPNWSSNEFASFVNEIGAVLDDTVDMVAEDVRAELVDRALSVWRRMLMAEEAFWPAMKDEAAGTA</sequence>
<dbReference type="SUPFAM" id="SSF48613">
    <property type="entry name" value="Heme oxygenase-like"/>
    <property type="match status" value="1"/>
</dbReference>
<gene>
    <name evidence="1" type="ORF">XA68_17323</name>
</gene>
<dbReference type="AlphaFoldDB" id="A0A2A9P4Z8"/>
<dbReference type="Proteomes" id="UP000037136">
    <property type="component" value="Unassembled WGS sequence"/>
</dbReference>
<dbReference type="STRING" id="268505.A0A2A9P4Z8"/>
<dbReference type="InterPro" id="IPR016084">
    <property type="entry name" value="Haem_Oase-like_multi-hlx"/>
</dbReference>
<dbReference type="PANTHER" id="PTHR41813">
    <property type="entry name" value="REGULATOR PAB1642, PUTATIVE (AFU_ORTHOLOGUE AFUA_3G11955)-RELATED"/>
    <property type="match status" value="1"/>
</dbReference>
<proteinExistence type="predicted"/>
<evidence type="ECO:0008006" key="3">
    <source>
        <dbReference type="Google" id="ProtNLM"/>
    </source>
</evidence>
<dbReference type="EMBL" id="LAZP02000704">
    <property type="protein sequence ID" value="PFH55963.1"/>
    <property type="molecule type" value="Genomic_DNA"/>
</dbReference>
<keyword evidence="2" id="KW-1185">Reference proteome</keyword>
<organism evidence="1 2">
    <name type="scientific">Ophiocordyceps unilateralis</name>
    <name type="common">Zombie-ant fungus</name>
    <name type="synonym">Torrubia unilateralis</name>
    <dbReference type="NCBI Taxonomy" id="268505"/>
    <lineage>
        <taxon>Eukaryota</taxon>
        <taxon>Fungi</taxon>
        <taxon>Dikarya</taxon>
        <taxon>Ascomycota</taxon>
        <taxon>Pezizomycotina</taxon>
        <taxon>Sordariomycetes</taxon>
        <taxon>Hypocreomycetidae</taxon>
        <taxon>Hypocreales</taxon>
        <taxon>Ophiocordycipitaceae</taxon>
        <taxon>Ophiocordyceps</taxon>
    </lineage>
</organism>
<dbReference type="OrthoDB" id="37730at2759"/>
<evidence type="ECO:0000313" key="2">
    <source>
        <dbReference type="Proteomes" id="UP000037136"/>
    </source>
</evidence>
<protein>
    <recommendedName>
        <fullName evidence="3">Thiaminase-2/PQQC domain-containing protein</fullName>
    </recommendedName>
</protein>
<dbReference type="PANTHER" id="PTHR41813:SF2">
    <property type="entry name" value="REGULATOR PAB1642, PUTATIVE (AFU_ORTHOLOGUE AFUA_3G11955)-RELATED"/>
    <property type="match status" value="1"/>
</dbReference>